<proteinExistence type="predicted"/>
<reference evidence="1 2" key="1">
    <citation type="journal article" date="2014" name="Genome Biol. Evol.">
        <title>The genome of the myxosporean Thelohanellus kitauei shows adaptations to nutrient acquisition within its fish host.</title>
        <authorList>
            <person name="Yang Y."/>
            <person name="Xiong J."/>
            <person name="Zhou Z."/>
            <person name="Huo F."/>
            <person name="Miao W."/>
            <person name="Ran C."/>
            <person name="Liu Y."/>
            <person name="Zhang J."/>
            <person name="Feng J."/>
            <person name="Wang M."/>
            <person name="Wang M."/>
            <person name="Wang L."/>
            <person name="Yao B."/>
        </authorList>
    </citation>
    <scope>NUCLEOTIDE SEQUENCE [LARGE SCALE GENOMIC DNA]</scope>
    <source>
        <strain evidence="1">Wuqing</strain>
    </source>
</reference>
<name>A0A0C2M9Q9_THEKT</name>
<accession>A0A0C2M9Q9</accession>
<sequence length="343" mass="37807">MRSVGDYTAVREPLAILNFIAIVKNQGIYTAIAVVKSSNYPVPFCVASNLKTLSDVPIRARCRLSAYTITINPEPAGGNLRLKFGLLVLPGRIKAEGVFGEQGKEFVSSYETHECEFYPSRRGIESPLLRSLSSTSGAFFVSAEHVIFVEITVSLVVARSRMVFNLIASPRTSAFESQTPFIHPQTRSWPELLKLALCGFELSEFVILSPLLVSVNRRVQPHRANGIPLGCMPKFIESESLFRFLISASVGTVMPCQPVATLCQSWFSSESKTRVYTAAVDLCLKGSKYQYGHLKATEESKRGNQDSQCLSLARESERTINVCTLALGAQKRLLPGDWPYPGS</sequence>
<evidence type="ECO:0000313" key="2">
    <source>
        <dbReference type="Proteomes" id="UP000031668"/>
    </source>
</evidence>
<organism evidence="1 2">
    <name type="scientific">Thelohanellus kitauei</name>
    <name type="common">Myxosporean</name>
    <dbReference type="NCBI Taxonomy" id="669202"/>
    <lineage>
        <taxon>Eukaryota</taxon>
        <taxon>Metazoa</taxon>
        <taxon>Cnidaria</taxon>
        <taxon>Myxozoa</taxon>
        <taxon>Myxosporea</taxon>
        <taxon>Bivalvulida</taxon>
        <taxon>Platysporina</taxon>
        <taxon>Myxobolidae</taxon>
        <taxon>Thelohanellus</taxon>
    </lineage>
</organism>
<protein>
    <submittedName>
        <fullName evidence="1">Uncharacterized protein</fullName>
    </submittedName>
</protein>
<dbReference type="Proteomes" id="UP000031668">
    <property type="component" value="Unassembled WGS sequence"/>
</dbReference>
<evidence type="ECO:0000313" key="1">
    <source>
        <dbReference type="EMBL" id="KII63730.1"/>
    </source>
</evidence>
<keyword evidence="2" id="KW-1185">Reference proteome</keyword>
<gene>
    <name evidence="1" type="ORF">RF11_08722</name>
</gene>
<comment type="caution">
    <text evidence="1">The sequence shown here is derived from an EMBL/GenBank/DDBJ whole genome shotgun (WGS) entry which is preliminary data.</text>
</comment>
<dbReference type="EMBL" id="JWZT01004603">
    <property type="protein sequence ID" value="KII63730.1"/>
    <property type="molecule type" value="Genomic_DNA"/>
</dbReference>
<dbReference type="AlphaFoldDB" id="A0A0C2M9Q9"/>